<dbReference type="AlphaFoldDB" id="A0A1H2UR98"/>
<proteinExistence type="predicted"/>
<dbReference type="PANTHER" id="PTHR43794">
    <property type="entry name" value="AMINOHYDROLASE SSNA-RELATED"/>
    <property type="match status" value="1"/>
</dbReference>
<dbReference type="InterPro" id="IPR050287">
    <property type="entry name" value="MTA/SAH_deaminase"/>
</dbReference>
<dbReference type="GO" id="GO:0016810">
    <property type="term" value="F:hydrolase activity, acting on carbon-nitrogen (but not peptide) bonds"/>
    <property type="evidence" value="ECO:0007669"/>
    <property type="project" value="InterPro"/>
</dbReference>
<dbReference type="Pfam" id="PF01979">
    <property type="entry name" value="Amidohydro_1"/>
    <property type="match status" value="1"/>
</dbReference>
<gene>
    <name evidence="2" type="ORF">SAMN04515625_1251</name>
</gene>
<organism evidence="2 3">
    <name type="scientific">Methanohalophilus halophilus</name>
    <dbReference type="NCBI Taxonomy" id="2177"/>
    <lineage>
        <taxon>Archaea</taxon>
        <taxon>Methanobacteriati</taxon>
        <taxon>Methanobacteriota</taxon>
        <taxon>Stenosarchaea group</taxon>
        <taxon>Methanomicrobia</taxon>
        <taxon>Methanosarcinales</taxon>
        <taxon>Methanosarcinaceae</taxon>
        <taxon>Methanohalophilus</taxon>
    </lineage>
</organism>
<dbReference type="PANTHER" id="PTHR43794:SF5">
    <property type="entry name" value="CHLOROHYDROLASE FAMILY PROTEIN"/>
    <property type="match status" value="1"/>
</dbReference>
<evidence type="ECO:0000259" key="1">
    <source>
        <dbReference type="Pfam" id="PF01979"/>
    </source>
</evidence>
<dbReference type="EMBL" id="FNMU01000003">
    <property type="protein sequence ID" value="SDW58099.1"/>
    <property type="molecule type" value="Genomic_DNA"/>
</dbReference>
<sequence>MSKKKPSGKKDVTAKFKQDISSVNFLIINTYEYRIMSSMAREQIIYGNILYGDDLSLVKGYVCVRDGIIHEVCEEPTSSENIIAPCFTNCHTHIGDSVCKDPCIGPAEDFVIQRDLNSLVRPPDGLKHRILAKTSDRELVEYMKFSIRDMLATGTTGFADFREGGNRGVLALKDALKDTDIDSRIFARPDSRELSMPMQEGISLLLSQADGIGMSGAHDIDLNLLEQIADTCHKSRRPFCIHAGEKSRHDIKDALSLQPDMLVHLTQAVQSDLKNVADASIPVVVCPRSNFLTGVGMAPVAEMLKSGINVGIGTDNVMLNSVNMFSEMEFLSKVFGLEDRQVFKMCTLNGASILELEGKGPLREGYKANLMVLDGTSNNLKGIQDVLSGLVRRARPDDILSIIH</sequence>
<evidence type="ECO:0000313" key="3">
    <source>
        <dbReference type="Proteomes" id="UP000198669"/>
    </source>
</evidence>
<dbReference type="InterPro" id="IPR032466">
    <property type="entry name" value="Metal_Hydrolase"/>
</dbReference>
<feature type="domain" description="Amidohydrolase-related" evidence="1">
    <location>
        <begin position="82"/>
        <end position="378"/>
    </location>
</feature>
<evidence type="ECO:0000313" key="2">
    <source>
        <dbReference type="EMBL" id="SDW58099.1"/>
    </source>
</evidence>
<dbReference type="SUPFAM" id="SSF51338">
    <property type="entry name" value="Composite domain of metallo-dependent hydrolases"/>
    <property type="match status" value="1"/>
</dbReference>
<dbReference type="InterPro" id="IPR006680">
    <property type="entry name" value="Amidohydro-rel"/>
</dbReference>
<dbReference type="NCBIfam" id="NF005552">
    <property type="entry name" value="PRK07213.1"/>
    <property type="match status" value="1"/>
</dbReference>
<dbReference type="SUPFAM" id="SSF51556">
    <property type="entry name" value="Metallo-dependent hydrolases"/>
    <property type="match status" value="1"/>
</dbReference>
<dbReference type="Gene3D" id="3.20.20.140">
    <property type="entry name" value="Metal-dependent hydrolases"/>
    <property type="match status" value="1"/>
</dbReference>
<dbReference type="InterPro" id="IPR011059">
    <property type="entry name" value="Metal-dep_hydrolase_composite"/>
</dbReference>
<protein>
    <submittedName>
        <fullName evidence="2">Cytosine/adenosine deaminase</fullName>
    </submittedName>
</protein>
<reference evidence="2 3" key="1">
    <citation type="submission" date="2016-10" db="EMBL/GenBank/DDBJ databases">
        <authorList>
            <person name="de Groot N.N."/>
        </authorList>
    </citation>
    <scope>NUCLEOTIDE SEQUENCE [LARGE SCALE GENOMIC DNA]</scope>
    <source>
        <strain evidence="2 3">Z-7982</strain>
    </source>
</reference>
<accession>A0A1H2UR98</accession>
<name>A0A1H2UR98_9EURY</name>
<dbReference type="CDD" id="cd01305">
    <property type="entry name" value="archeal_chlorohydrolases"/>
    <property type="match status" value="1"/>
</dbReference>
<dbReference type="Proteomes" id="UP000198669">
    <property type="component" value="Unassembled WGS sequence"/>
</dbReference>